<evidence type="ECO:0000256" key="1">
    <source>
        <dbReference type="ARBA" id="ARBA00022543"/>
    </source>
</evidence>
<evidence type="ECO:0000313" key="9">
    <source>
        <dbReference type="Proteomes" id="UP000230390"/>
    </source>
</evidence>
<evidence type="ECO:0000256" key="3">
    <source>
        <dbReference type="ARBA" id="ARBA00022991"/>
    </source>
</evidence>
<dbReference type="InterPro" id="IPR043128">
    <property type="entry name" value="Rev_trsase/Diguanyl_cyclase"/>
</dbReference>
<dbReference type="Gene3D" id="3.20.20.450">
    <property type="entry name" value="EAL domain"/>
    <property type="match status" value="1"/>
</dbReference>
<dbReference type="PROSITE" id="PS50887">
    <property type="entry name" value="GGDEF"/>
    <property type="match status" value="1"/>
</dbReference>
<dbReference type="SMART" id="SM00267">
    <property type="entry name" value="GGDEF"/>
    <property type="match status" value="1"/>
</dbReference>
<dbReference type="InterPro" id="IPR016132">
    <property type="entry name" value="Phyto_chromo_attachment"/>
</dbReference>
<dbReference type="Pfam" id="PF00360">
    <property type="entry name" value="PHY"/>
    <property type="match status" value="1"/>
</dbReference>
<protein>
    <recommendedName>
        <fullName evidence="10">Diguanylate cyclase</fullName>
    </recommendedName>
</protein>
<dbReference type="SMART" id="SM00052">
    <property type="entry name" value="EAL"/>
    <property type="match status" value="1"/>
</dbReference>
<dbReference type="InterPro" id="IPR013654">
    <property type="entry name" value="PAS_2"/>
</dbReference>
<reference evidence="8 9" key="1">
    <citation type="submission" date="2017-10" db="EMBL/GenBank/DDBJ databases">
        <title>Massilia psychrophilum sp. nov., a novel purple-pigmented bacterium isolated from Tianshan glacier, Xinjiang Municipality, China.</title>
        <authorList>
            <person name="Wang H."/>
        </authorList>
    </citation>
    <scope>NUCLEOTIDE SEQUENCE [LARGE SCALE GENOMIC DNA]</scope>
    <source>
        <strain evidence="8 9">JCM 30074</strain>
    </source>
</reference>
<accession>A0A2G8TGP7</accession>
<dbReference type="SUPFAM" id="SSF141868">
    <property type="entry name" value="EAL domain-like"/>
    <property type="match status" value="1"/>
</dbReference>
<dbReference type="GO" id="GO:0003824">
    <property type="term" value="F:catalytic activity"/>
    <property type="evidence" value="ECO:0007669"/>
    <property type="project" value="UniProtKB-ARBA"/>
</dbReference>
<dbReference type="InterPro" id="IPR003018">
    <property type="entry name" value="GAF"/>
</dbReference>
<dbReference type="InterPro" id="IPR001294">
    <property type="entry name" value="Phytochrome"/>
</dbReference>
<dbReference type="InterPro" id="IPR052155">
    <property type="entry name" value="Biofilm_reg_signaling"/>
</dbReference>
<dbReference type="OrthoDB" id="9808408at2"/>
<dbReference type="InterPro" id="IPR000160">
    <property type="entry name" value="GGDEF_dom"/>
</dbReference>
<evidence type="ECO:0000259" key="7">
    <source>
        <dbReference type="PROSITE" id="PS50887"/>
    </source>
</evidence>
<dbReference type="GO" id="GO:0009584">
    <property type="term" value="P:detection of visible light"/>
    <property type="evidence" value="ECO:0007669"/>
    <property type="project" value="InterPro"/>
</dbReference>
<evidence type="ECO:0000256" key="4">
    <source>
        <dbReference type="ARBA" id="ARBA00023170"/>
    </source>
</evidence>
<dbReference type="InterPro" id="IPR035919">
    <property type="entry name" value="EAL_sf"/>
</dbReference>
<feature type="domain" description="GGDEF" evidence="7">
    <location>
        <begin position="569"/>
        <end position="703"/>
    </location>
</feature>
<dbReference type="SMART" id="SM00065">
    <property type="entry name" value="GAF"/>
    <property type="match status" value="1"/>
</dbReference>
<name>A0A2G8TGP7_9BURK</name>
<dbReference type="SUPFAM" id="SSF55785">
    <property type="entry name" value="PYP-like sensor domain (PAS domain)"/>
    <property type="match status" value="1"/>
</dbReference>
<dbReference type="InterPro" id="IPR029787">
    <property type="entry name" value="Nucleotide_cyclase"/>
</dbReference>
<feature type="domain" description="Phytochrome chromophore attachment site" evidence="5">
    <location>
        <begin position="159"/>
        <end position="321"/>
    </location>
</feature>
<dbReference type="EMBL" id="PDOC01000004">
    <property type="protein sequence ID" value="PIL45222.1"/>
    <property type="molecule type" value="Genomic_DNA"/>
</dbReference>
<dbReference type="InterPro" id="IPR043150">
    <property type="entry name" value="Phytochrome_PHY_sf"/>
</dbReference>
<organism evidence="8 9">
    <name type="scientific">Massilia eurypsychrophila</name>
    <dbReference type="NCBI Taxonomy" id="1485217"/>
    <lineage>
        <taxon>Bacteria</taxon>
        <taxon>Pseudomonadati</taxon>
        <taxon>Pseudomonadota</taxon>
        <taxon>Betaproteobacteria</taxon>
        <taxon>Burkholderiales</taxon>
        <taxon>Oxalobacteraceae</taxon>
        <taxon>Telluria group</taxon>
        <taxon>Massilia</taxon>
    </lineage>
</organism>
<dbReference type="Gene3D" id="3.30.450.270">
    <property type="match status" value="1"/>
</dbReference>
<dbReference type="Pfam" id="PF08446">
    <property type="entry name" value="PAS_2"/>
    <property type="match status" value="1"/>
</dbReference>
<dbReference type="InterPro" id="IPR013515">
    <property type="entry name" value="Phytochrome_cen-reg"/>
</dbReference>
<dbReference type="Gene3D" id="3.30.450.40">
    <property type="match status" value="1"/>
</dbReference>
<dbReference type="Pfam" id="PF00563">
    <property type="entry name" value="EAL"/>
    <property type="match status" value="1"/>
</dbReference>
<dbReference type="SUPFAM" id="SSF55073">
    <property type="entry name" value="Nucleotide cyclase"/>
    <property type="match status" value="1"/>
</dbReference>
<dbReference type="PRINTS" id="PR01033">
    <property type="entry name" value="PHYTOCHROME"/>
</dbReference>
<dbReference type="Pfam" id="PF01590">
    <property type="entry name" value="GAF"/>
    <property type="match status" value="1"/>
</dbReference>
<keyword evidence="2" id="KW-0716">Sensory transduction</keyword>
<evidence type="ECO:0000313" key="8">
    <source>
        <dbReference type="EMBL" id="PIL45222.1"/>
    </source>
</evidence>
<evidence type="ECO:0000259" key="5">
    <source>
        <dbReference type="PROSITE" id="PS50046"/>
    </source>
</evidence>
<keyword evidence="3" id="KW-0157">Chromophore</keyword>
<dbReference type="InterPro" id="IPR035965">
    <property type="entry name" value="PAS-like_dom_sf"/>
</dbReference>
<dbReference type="AlphaFoldDB" id="A0A2G8TGP7"/>
<sequence length="979" mass="109390">MQGYDTIPTELEKACAQEPIHLLGTVQPHGFLIVAQISDGRIVQVSSGIARHWPGLTAESMFGTPLLDWIERGAPFDTLGLDALPPVRPMALPWRARFERTAPAQQQASDDWACLGHRSGDVAVLEWLPQATSAARRRAEGREFADIASLIARLRHADRIGTFLDDCAKVVRGFTGFDRVMIYRFLPDGCGEVIAEQCGEQCEQRFVGLRFPASDIPAQARALYLTNRLRVLADVEAPADTLVPPLLPDGALLDQSHCLLRGLSPVHLSYLRNMGVRATLTMSIVIDAKLWGMIACHHHAPKAPPHQVREALRQLCELTAEVATMRIETLTKLEAVDQRLAMGNLLSQFHQSLLMGEDITVLLRQRLPDFLQAFRANTLGVYLNSTHWVGGPGRRHHPAQQTLTEVLARLDRTGHAPGVLVWDDLLTPGQQRIDALPEAAGMLLAHRFEDHPIFCFVTRPEVVQLVRWAGEPVKEPVRDEPDGRVRLEPRRSFAEWRQQVRGRSEPWTDVEAEGLQSLLQILAEVHKLRVNRTLHEKLHWRAHHDQLTGLYNRRTMEDEVTRRLQEGQYDAALMLLDLDHFKKINDAYGHATGDQVLLQFGRRLDAVIRDCDLLARLGGDEFMLLFQMDHPDAATALMFAERLHQTVTQPFDINGQQLRMGVSVGIALPPAHGRTVGELLRRADLALYHAKAHGRGRSSVFDFSMESDQLDQYLLERDLGEAIEQDELSLVFQPKVDLVTRRVVGMEALVRWNHPSRGQTPPAVFIPLAERSDQIVRIDRWVMRQALQAQAHWRDQGLPTLPVSVNLSMADILSTNVVDYLGALLDEFNVPASALEIEVTESAVMRELTRTRNVLAALNTRGIGTALDDFGTGFSSLSYLRQLPLQSIKIDQSFTLSMLQDSNAETLTQAIVAMGVALKMLVVAEGVETEQQMDWLMEHGCHLGQGFFFSPPVSGDDIHAVIRNIELRLASAAPASLSQ</sequence>
<evidence type="ECO:0000259" key="6">
    <source>
        <dbReference type="PROSITE" id="PS50883"/>
    </source>
</evidence>
<evidence type="ECO:0008006" key="10">
    <source>
        <dbReference type="Google" id="ProtNLM"/>
    </source>
</evidence>
<dbReference type="Gene3D" id="3.30.70.270">
    <property type="match status" value="1"/>
</dbReference>
<dbReference type="Pfam" id="PF00990">
    <property type="entry name" value="GGDEF"/>
    <property type="match status" value="1"/>
</dbReference>
<keyword evidence="9" id="KW-1185">Reference proteome</keyword>
<dbReference type="SUPFAM" id="SSF55781">
    <property type="entry name" value="GAF domain-like"/>
    <property type="match status" value="2"/>
</dbReference>
<evidence type="ECO:0000256" key="2">
    <source>
        <dbReference type="ARBA" id="ARBA00022606"/>
    </source>
</evidence>
<dbReference type="CDD" id="cd01948">
    <property type="entry name" value="EAL"/>
    <property type="match status" value="1"/>
</dbReference>
<proteinExistence type="predicted"/>
<dbReference type="PANTHER" id="PTHR44757:SF2">
    <property type="entry name" value="BIOFILM ARCHITECTURE MAINTENANCE PROTEIN MBAA"/>
    <property type="match status" value="1"/>
</dbReference>
<dbReference type="PROSITE" id="PS50883">
    <property type="entry name" value="EAL"/>
    <property type="match status" value="1"/>
</dbReference>
<dbReference type="Proteomes" id="UP000230390">
    <property type="component" value="Unassembled WGS sequence"/>
</dbReference>
<dbReference type="Gene3D" id="3.30.450.20">
    <property type="entry name" value="PAS domain"/>
    <property type="match status" value="1"/>
</dbReference>
<dbReference type="PROSITE" id="PS50046">
    <property type="entry name" value="PHYTOCHROME_2"/>
    <property type="match status" value="1"/>
</dbReference>
<dbReference type="GO" id="GO:0009881">
    <property type="term" value="F:photoreceptor activity"/>
    <property type="evidence" value="ECO:0007669"/>
    <property type="project" value="UniProtKB-KW"/>
</dbReference>
<dbReference type="InterPro" id="IPR029016">
    <property type="entry name" value="GAF-like_dom_sf"/>
</dbReference>
<dbReference type="RefSeq" id="WP_099788017.1">
    <property type="nucleotide sequence ID" value="NZ_JBHLYV010000031.1"/>
</dbReference>
<dbReference type="CDD" id="cd01949">
    <property type="entry name" value="GGDEF"/>
    <property type="match status" value="1"/>
</dbReference>
<gene>
    <name evidence="8" type="ORF">CR105_08495</name>
</gene>
<keyword evidence="1" id="KW-0600">Photoreceptor protein</keyword>
<feature type="domain" description="EAL" evidence="6">
    <location>
        <begin position="712"/>
        <end position="966"/>
    </location>
</feature>
<dbReference type="GO" id="GO:0006355">
    <property type="term" value="P:regulation of DNA-templated transcription"/>
    <property type="evidence" value="ECO:0007669"/>
    <property type="project" value="InterPro"/>
</dbReference>
<keyword evidence="4" id="KW-0675">Receptor</keyword>
<dbReference type="FunFam" id="3.30.70.270:FF:000001">
    <property type="entry name" value="Diguanylate cyclase domain protein"/>
    <property type="match status" value="1"/>
</dbReference>
<comment type="caution">
    <text evidence="8">The sequence shown here is derived from an EMBL/GenBank/DDBJ whole genome shotgun (WGS) entry which is preliminary data.</text>
</comment>
<dbReference type="NCBIfam" id="TIGR00254">
    <property type="entry name" value="GGDEF"/>
    <property type="match status" value="1"/>
</dbReference>
<dbReference type="PANTHER" id="PTHR44757">
    <property type="entry name" value="DIGUANYLATE CYCLASE DGCP"/>
    <property type="match status" value="1"/>
</dbReference>
<dbReference type="InterPro" id="IPR001633">
    <property type="entry name" value="EAL_dom"/>
</dbReference>